<dbReference type="EMBL" id="MU857778">
    <property type="protein sequence ID" value="KAK4243828.1"/>
    <property type="molecule type" value="Genomic_DNA"/>
</dbReference>
<evidence type="ECO:0000256" key="1">
    <source>
        <dbReference type="SAM" id="SignalP"/>
    </source>
</evidence>
<dbReference type="Pfam" id="PF00856">
    <property type="entry name" value="SET"/>
    <property type="match status" value="1"/>
</dbReference>
<protein>
    <submittedName>
        <fullName evidence="3">SET domain-containing protein 5</fullName>
    </submittedName>
</protein>
<accession>A0AAN7HJ04</accession>
<name>A0AAN7HJ04_9PEZI</name>
<sequence length="411" mass="44498">MASSSFRTSAAACAALLASSVRATNAGTNQPADVIQQRMFGTGCLPGPFQFDAYPTCVTAASEEDVPWAPWTSRPYCADNTSYCAFTNSDFQGPNRGVSIIDVEPSSIENASSAVASIAKLLSSPASAPPPASADESSPPYEMRDIPGKGKGLIAIRTIPRGQVFMIDYAALVVDSQLPGRVRRAQGVELLKEAIERLSGAEEVLSLARSSNEPESVSVYEDVMKTNAFTVEITGKAYMALFPRIARMNHACKPNVITRFNATTLSNIVMAFRDISPGEELSISYSTFGLPSAERQEKLLSTWGFKCTCDLCSLPPDELAVSDDRRTKVARLSREVINLVEKGGAENLKKALELYKEAVDAVEEEGLVPHMGNHYQVLGQLWAAAGDVERGREWVKRAKEETAAFEKQINV</sequence>
<dbReference type="InterPro" id="IPR011990">
    <property type="entry name" value="TPR-like_helical_dom_sf"/>
</dbReference>
<evidence type="ECO:0000313" key="4">
    <source>
        <dbReference type="Proteomes" id="UP001303647"/>
    </source>
</evidence>
<comment type="caution">
    <text evidence="3">The sequence shown here is derived from an EMBL/GenBank/DDBJ whole genome shotgun (WGS) entry which is preliminary data.</text>
</comment>
<organism evidence="3 4">
    <name type="scientific">Corynascus novoguineensis</name>
    <dbReference type="NCBI Taxonomy" id="1126955"/>
    <lineage>
        <taxon>Eukaryota</taxon>
        <taxon>Fungi</taxon>
        <taxon>Dikarya</taxon>
        <taxon>Ascomycota</taxon>
        <taxon>Pezizomycotina</taxon>
        <taxon>Sordariomycetes</taxon>
        <taxon>Sordariomycetidae</taxon>
        <taxon>Sordariales</taxon>
        <taxon>Chaetomiaceae</taxon>
        <taxon>Corynascus</taxon>
    </lineage>
</organism>
<feature type="domain" description="SET" evidence="2">
    <location>
        <begin position="139"/>
        <end position="286"/>
    </location>
</feature>
<dbReference type="AlphaFoldDB" id="A0AAN7HJ04"/>
<dbReference type="Proteomes" id="UP001303647">
    <property type="component" value="Unassembled WGS sequence"/>
</dbReference>
<dbReference type="PANTHER" id="PTHR47332:SF6">
    <property type="entry name" value="SET DOMAIN-CONTAINING PROTEIN"/>
    <property type="match status" value="1"/>
</dbReference>
<keyword evidence="4" id="KW-1185">Reference proteome</keyword>
<feature type="signal peptide" evidence="1">
    <location>
        <begin position="1"/>
        <end position="26"/>
    </location>
</feature>
<proteinExistence type="predicted"/>
<dbReference type="PANTHER" id="PTHR47332">
    <property type="entry name" value="SET DOMAIN-CONTAINING PROTEIN 5"/>
    <property type="match status" value="1"/>
</dbReference>
<reference evidence="3" key="2">
    <citation type="submission" date="2023-05" db="EMBL/GenBank/DDBJ databases">
        <authorList>
            <consortium name="Lawrence Berkeley National Laboratory"/>
            <person name="Steindorff A."/>
            <person name="Hensen N."/>
            <person name="Bonometti L."/>
            <person name="Westerberg I."/>
            <person name="Brannstrom I.O."/>
            <person name="Guillou S."/>
            <person name="Cros-Aarteil S."/>
            <person name="Calhoun S."/>
            <person name="Haridas S."/>
            <person name="Kuo A."/>
            <person name="Mondo S."/>
            <person name="Pangilinan J."/>
            <person name="Riley R."/>
            <person name="Labutti K."/>
            <person name="Andreopoulos B."/>
            <person name="Lipzen A."/>
            <person name="Chen C."/>
            <person name="Yanf M."/>
            <person name="Daum C."/>
            <person name="Ng V."/>
            <person name="Clum A."/>
            <person name="Ohm R."/>
            <person name="Martin F."/>
            <person name="Silar P."/>
            <person name="Natvig D."/>
            <person name="Lalanne C."/>
            <person name="Gautier V."/>
            <person name="Ament-Velasquez S.L."/>
            <person name="Kruys A."/>
            <person name="Hutchinson M.I."/>
            <person name="Powell A.J."/>
            <person name="Barry K."/>
            <person name="Miller A.N."/>
            <person name="Grigoriev I.V."/>
            <person name="Debuchy R."/>
            <person name="Gladieux P."/>
            <person name="Thoren M.H."/>
            <person name="Johannesson H."/>
        </authorList>
    </citation>
    <scope>NUCLEOTIDE SEQUENCE</scope>
    <source>
        <strain evidence="3">CBS 359.72</strain>
    </source>
</reference>
<evidence type="ECO:0000313" key="3">
    <source>
        <dbReference type="EMBL" id="KAK4243828.1"/>
    </source>
</evidence>
<gene>
    <name evidence="3" type="ORF">C7999DRAFT_35836</name>
</gene>
<dbReference type="InterPro" id="IPR001214">
    <property type="entry name" value="SET_dom"/>
</dbReference>
<keyword evidence="1" id="KW-0732">Signal</keyword>
<dbReference type="SMART" id="SM00317">
    <property type="entry name" value="SET"/>
    <property type="match status" value="1"/>
</dbReference>
<evidence type="ECO:0000259" key="2">
    <source>
        <dbReference type="PROSITE" id="PS50280"/>
    </source>
</evidence>
<dbReference type="Gene3D" id="1.25.40.10">
    <property type="entry name" value="Tetratricopeptide repeat domain"/>
    <property type="match status" value="1"/>
</dbReference>
<dbReference type="InterPro" id="IPR046341">
    <property type="entry name" value="SET_dom_sf"/>
</dbReference>
<dbReference type="PROSITE" id="PS50280">
    <property type="entry name" value="SET"/>
    <property type="match status" value="1"/>
</dbReference>
<dbReference type="Gene3D" id="2.170.270.10">
    <property type="entry name" value="SET domain"/>
    <property type="match status" value="1"/>
</dbReference>
<dbReference type="CDD" id="cd20071">
    <property type="entry name" value="SET_SMYD"/>
    <property type="match status" value="1"/>
</dbReference>
<feature type="chain" id="PRO_5042869103" evidence="1">
    <location>
        <begin position="27"/>
        <end position="411"/>
    </location>
</feature>
<dbReference type="InterPro" id="IPR053185">
    <property type="entry name" value="SET_domain_protein"/>
</dbReference>
<reference evidence="3" key="1">
    <citation type="journal article" date="2023" name="Mol. Phylogenet. Evol.">
        <title>Genome-scale phylogeny and comparative genomics of the fungal order Sordariales.</title>
        <authorList>
            <person name="Hensen N."/>
            <person name="Bonometti L."/>
            <person name="Westerberg I."/>
            <person name="Brannstrom I.O."/>
            <person name="Guillou S."/>
            <person name="Cros-Aarteil S."/>
            <person name="Calhoun S."/>
            <person name="Haridas S."/>
            <person name="Kuo A."/>
            <person name="Mondo S."/>
            <person name="Pangilinan J."/>
            <person name="Riley R."/>
            <person name="LaButti K."/>
            <person name="Andreopoulos B."/>
            <person name="Lipzen A."/>
            <person name="Chen C."/>
            <person name="Yan M."/>
            <person name="Daum C."/>
            <person name="Ng V."/>
            <person name="Clum A."/>
            <person name="Steindorff A."/>
            <person name="Ohm R.A."/>
            <person name="Martin F."/>
            <person name="Silar P."/>
            <person name="Natvig D.O."/>
            <person name="Lalanne C."/>
            <person name="Gautier V."/>
            <person name="Ament-Velasquez S.L."/>
            <person name="Kruys A."/>
            <person name="Hutchinson M.I."/>
            <person name="Powell A.J."/>
            <person name="Barry K."/>
            <person name="Miller A.N."/>
            <person name="Grigoriev I.V."/>
            <person name="Debuchy R."/>
            <person name="Gladieux P."/>
            <person name="Hiltunen Thoren M."/>
            <person name="Johannesson H."/>
        </authorList>
    </citation>
    <scope>NUCLEOTIDE SEQUENCE</scope>
    <source>
        <strain evidence="3">CBS 359.72</strain>
    </source>
</reference>
<dbReference type="SUPFAM" id="SSF82199">
    <property type="entry name" value="SET domain"/>
    <property type="match status" value="1"/>
</dbReference>